<proteinExistence type="inferred from homology"/>
<dbReference type="PANTHER" id="PTHR43544:SF7">
    <property type="entry name" value="NADB-LER2"/>
    <property type="match status" value="1"/>
</dbReference>
<accession>A0A0V1PWC0</accession>
<keyword evidence="7" id="KW-1185">Reference proteome</keyword>
<comment type="subcellular location">
    <subcellularLocation>
        <location evidence="1">Cytoplasm</location>
    </subcellularLocation>
</comment>
<dbReference type="OrthoDB" id="4096546at2759"/>
<dbReference type="InterPro" id="IPR002347">
    <property type="entry name" value="SDR_fam"/>
</dbReference>
<dbReference type="Pfam" id="PF00106">
    <property type="entry name" value="adh_short"/>
    <property type="match status" value="1"/>
</dbReference>
<evidence type="ECO:0000256" key="1">
    <source>
        <dbReference type="ARBA" id="ARBA00004496"/>
    </source>
</evidence>
<comment type="caution">
    <text evidence="6">The sequence shown here is derived from an EMBL/GenBank/DDBJ whole genome shotgun (WGS) entry which is preliminary data.</text>
</comment>
<keyword evidence="4" id="KW-0521">NADP</keyword>
<dbReference type="InterPro" id="IPR036291">
    <property type="entry name" value="NAD(P)-bd_dom_sf"/>
</dbReference>
<dbReference type="AlphaFoldDB" id="A0A0V1PWC0"/>
<dbReference type="RefSeq" id="XP_015466496.1">
    <property type="nucleotide sequence ID" value="XM_015612695.1"/>
</dbReference>
<dbReference type="PANTHER" id="PTHR43544">
    <property type="entry name" value="SHORT-CHAIN DEHYDROGENASE/REDUCTASE"/>
    <property type="match status" value="1"/>
</dbReference>
<dbReference type="FunFam" id="3.40.50.720:FF:000599">
    <property type="entry name" value="Uncharacterized oxidoreductase C663.06c"/>
    <property type="match status" value="1"/>
</dbReference>
<sequence>MTKQTVYLITGGNRGIGFNYVKQISQRENSVVITTARKPEEATELNQLIKTNPNVHVVELDVRSKQSNLNAATEVAKLVDGIDVFISNAAIADSYKTVLEADEEVWTSHWRTNVLGTIFLYQAFYPLIAKGNKKQIIFISSAGGSIGGFFETSISAYGQSKAALNYTAKEISFELRDEGFTVVAIHPGMVTTDMGIYGKENIIKSTPELKEAIDSMVITPETSASSLLSVFDNLSPDDNGKFIGHDGSEIPW</sequence>
<keyword evidence="5" id="KW-0560">Oxidoreductase</keyword>
<comment type="similarity">
    <text evidence="2">Belongs to the short-chain dehydrogenases/reductases (SDR) family.</text>
</comment>
<evidence type="ECO:0000256" key="5">
    <source>
        <dbReference type="ARBA" id="ARBA00023002"/>
    </source>
</evidence>
<organism evidence="6 7">
    <name type="scientific">Debaryomyces fabryi</name>
    <dbReference type="NCBI Taxonomy" id="58627"/>
    <lineage>
        <taxon>Eukaryota</taxon>
        <taxon>Fungi</taxon>
        <taxon>Dikarya</taxon>
        <taxon>Ascomycota</taxon>
        <taxon>Saccharomycotina</taxon>
        <taxon>Pichiomycetes</taxon>
        <taxon>Debaryomycetaceae</taxon>
        <taxon>Debaryomyces</taxon>
    </lineage>
</organism>
<dbReference type="GO" id="GO:0005737">
    <property type="term" value="C:cytoplasm"/>
    <property type="evidence" value="ECO:0007669"/>
    <property type="project" value="UniProtKB-SubCell"/>
</dbReference>
<evidence type="ECO:0000256" key="3">
    <source>
        <dbReference type="ARBA" id="ARBA00022490"/>
    </source>
</evidence>
<dbReference type="Proteomes" id="UP000054251">
    <property type="component" value="Unassembled WGS sequence"/>
</dbReference>
<evidence type="ECO:0000313" key="7">
    <source>
        <dbReference type="Proteomes" id="UP000054251"/>
    </source>
</evidence>
<dbReference type="PRINTS" id="PR00081">
    <property type="entry name" value="GDHRDH"/>
</dbReference>
<protein>
    <submittedName>
        <fullName evidence="6">Uncharacterized protein</fullName>
    </submittedName>
</protein>
<dbReference type="InterPro" id="IPR051468">
    <property type="entry name" value="Fungal_SecMetab_SDRs"/>
</dbReference>
<dbReference type="SUPFAM" id="SSF51735">
    <property type="entry name" value="NAD(P)-binding Rossmann-fold domains"/>
    <property type="match status" value="1"/>
</dbReference>
<gene>
    <name evidence="6" type="ORF">AC631_03866</name>
</gene>
<evidence type="ECO:0000256" key="4">
    <source>
        <dbReference type="ARBA" id="ARBA00022857"/>
    </source>
</evidence>
<dbReference type="CDD" id="cd05325">
    <property type="entry name" value="carb_red_sniffer_like_SDR_c"/>
    <property type="match status" value="1"/>
</dbReference>
<reference evidence="6 7" key="1">
    <citation type="submission" date="2015-11" db="EMBL/GenBank/DDBJ databases">
        <title>The genome of Debaryomyces fabryi.</title>
        <authorList>
            <person name="Tafer H."/>
            <person name="Lopandic K."/>
        </authorList>
    </citation>
    <scope>NUCLEOTIDE SEQUENCE [LARGE SCALE GENOMIC DNA]</scope>
    <source>
        <strain evidence="6 7">CBS 789</strain>
    </source>
</reference>
<dbReference type="GO" id="GO:0016491">
    <property type="term" value="F:oxidoreductase activity"/>
    <property type="evidence" value="ECO:0007669"/>
    <property type="project" value="UniProtKB-KW"/>
</dbReference>
<evidence type="ECO:0000313" key="6">
    <source>
        <dbReference type="EMBL" id="KSA00394.1"/>
    </source>
</evidence>
<dbReference type="EMBL" id="LMYN01000090">
    <property type="protein sequence ID" value="KSA00394.1"/>
    <property type="molecule type" value="Genomic_DNA"/>
</dbReference>
<dbReference type="GeneID" id="26840875"/>
<evidence type="ECO:0000256" key="2">
    <source>
        <dbReference type="ARBA" id="ARBA00006484"/>
    </source>
</evidence>
<name>A0A0V1PWC0_9ASCO</name>
<keyword evidence="3" id="KW-0963">Cytoplasm</keyword>
<dbReference type="Gene3D" id="3.40.50.720">
    <property type="entry name" value="NAD(P)-binding Rossmann-like Domain"/>
    <property type="match status" value="1"/>
</dbReference>